<keyword evidence="7" id="KW-0492">Microsome</keyword>
<organism evidence="13 14">
    <name type="scientific">Coilia grayii</name>
    <name type="common">Gray's grenadier anchovy</name>
    <dbReference type="NCBI Taxonomy" id="363190"/>
    <lineage>
        <taxon>Eukaryota</taxon>
        <taxon>Metazoa</taxon>
        <taxon>Chordata</taxon>
        <taxon>Craniata</taxon>
        <taxon>Vertebrata</taxon>
        <taxon>Euteleostomi</taxon>
        <taxon>Actinopterygii</taxon>
        <taxon>Neopterygii</taxon>
        <taxon>Teleostei</taxon>
        <taxon>Clupei</taxon>
        <taxon>Clupeiformes</taxon>
        <taxon>Clupeoidei</taxon>
        <taxon>Engraulidae</taxon>
        <taxon>Coilinae</taxon>
        <taxon>Coilia</taxon>
    </lineage>
</organism>
<keyword evidence="14" id="KW-1185">Reference proteome</keyword>
<dbReference type="AlphaFoldDB" id="A0ABD1JS24"/>
<evidence type="ECO:0000256" key="11">
    <source>
        <dbReference type="ARBA" id="ARBA00023136"/>
    </source>
</evidence>
<keyword evidence="11" id="KW-0472">Membrane</keyword>
<evidence type="ECO:0000256" key="4">
    <source>
        <dbReference type="ARBA" id="ARBA00010617"/>
    </source>
</evidence>
<dbReference type="FunFam" id="1.10.630.10:FF:000004">
    <property type="entry name" value="cytochrome P450 2D15 isoform X1"/>
    <property type="match status" value="1"/>
</dbReference>
<evidence type="ECO:0000256" key="6">
    <source>
        <dbReference type="ARBA" id="ARBA00022824"/>
    </source>
</evidence>
<dbReference type="Pfam" id="PF00067">
    <property type="entry name" value="p450"/>
    <property type="match status" value="1"/>
</dbReference>
<dbReference type="PRINTS" id="PR01684">
    <property type="entry name" value="EP450ICYP2A"/>
</dbReference>
<proteinExistence type="inferred from homology"/>
<dbReference type="PRINTS" id="PR00463">
    <property type="entry name" value="EP450I"/>
</dbReference>
<evidence type="ECO:0000256" key="7">
    <source>
        <dbReference type="ARBA" id="ARBA00022848"/>
    </source>
</evidence>
<evidence type="ECO:0000256" key="8">
    <source>
        <dbReference type="ARBA" id="ARBA00023002"/>
    </source>
</evidence>
<keyword evidence="9 12" id="KW-0408">Iron</keyword>
<keyword evidence="6" id="KW-0256">Endoplasmic reticulum</keyword>
<evidence type="ECO:0000256" key="5">
    <source>
        <dbReference type="ARBA" id="ARBA00022723"/>
    </source>
</evidence>
<accession>A0ABD1JS24</accession>
<dbReference type="InterPro" id="IPR036396">
    <property type="entry name" value="Cyt_P450_sf"/>
</dbReference>
<feature type="binding site" description="axial binding residue" evidence="12">
    <location>
        <position position="443"/>
    </location>
    <ligand>
        <name>heme</name>
        <dbReference type="ChEBI" id="CHEBI:30413"/>
    </ligand>
    <ligandPart>
        <name>Fe</name>
        <dbReference type="ChEBI" id="CHEBI:18248"/>
    </ligandPart>
</feature>
<evidence type="ECO:0000256" key="12">
    <source>
        <dbReference type="PIRSR" id="PIRSR602401-1"/>
    </source>
</evidence>
<dbReference type="InterPro" id="IPR008067">
    <property type="entry name" value="Cyt_P450_E_grp-I_CYP2A-like"/>
</dbReference>
<gene>
    <name evidence="13" type="ORF">ACEWY4_014271</name>
</gene>
<dbReference type="PANTHER" id="PTHR24300">
    <property type="entry name" value="CYTOCHROME P450 508A4-RELATED"/>
    <property type="match status" value="1"/>
</dbReference>
<evidence type="ECO:0000256" key="10">
    <source>
        <dbReference type="ARBA" id="ARBA00023033"/>
    </source>
</evidence>
<dbReference type="GO" id="GO:0005789">
    <property type="term" value="C:endoplasmic reticulum membrane"/>
    <property type="evidence" value="ECO:0007669"/>
    <property type="project" value="UniProtKB-SubCell"/>
</dbReference>
<dbReference type="InterPro" id="IPR002401">
    <property type="entry name" value="Cyt_P450_E_grp-I"/>
</dbReference>
<keyword evidence="12" id="KW-0349">Heme</keyword>
<evidence type="ECO:0000313" key="14">
    <source>
        <dbReference type="Proteomes" id="UP001591681"/>
    </source>
</evidence>
<dbReference type="CDD" id="cd11026">
    <property type="entry name" value="CYP2"/>
    <property type="match status" value="1"/>
</dbReference>
<comment type="subcellular location">
    <subcellularLocation>
        <location evidence="3">Endoplasmic reticulum membrane</location>
    </subcellularLocation>
    <subcellularLocation>
        <location evidence="2">Microsome membrane</location>
    </subcellularLocation>
</comment>
<evidence type="ECO:0000256" key="3">
    <source>
        <dbReference type="ARBA" id="ARBA00004586"/>
    </source>
</evidence>
<comment type="caution">
    <text evidence="13">The sequence shown here is derived from an EMBL/GenBank/DDBJ whole genome shotgun (WGS) entry which is preliminary data.</text>
</comment>
<keyword evidence="8" id="KW-0560">Oxidoreductase</keyword>
<evidence type="ECO:0000256" key="1">
    <source>
        <dbReference type="ARBA" id="ARBA00001971"/>
    </source>
</evidence>
<comment type="cofactor">
    <cofactor evidence="1 12">
        <name>heme</name>
        <dbReference type="ChEBI" id="CHEBI:30413"/>
    </cofactor>
</comment>
<keyword evidence="10" id="KW-0503">Monooxygenase</keyword>
<keyword evidence="5 12" id="KW-0479">Metal-binding</keyword>
<evidence type="ECO:0000313" key="13">
    <source>
        <dbReference type="EMBL" id="KAL2089583.1"/>
    </source>
</evidence>
<dbReference type="InterPro" id="IPR050182">
    <property type="entry name" value="Cytochrome_P450_fam2"/>
</dbReference>
<dbReference type="SUPFAM" id="SSF48264">
    <property type="entry name" value="Cytochrome P450"/>
    <property type="match status" value="1"/>
</dbReference>
<dbReference type="GO" id="GO:0004497">
    <property type="term" value="F:monooxygenase activity"/>
    <property type="evidence" value="ECO:0007669"/>
    <property type="project" value="UniProtKB-KW"/>
</dbReference>
<name>A0ABD1JS24_9TELE</name>
<evidence type="ECO:0000256" key="2">
    <source>
        <dbReference type="ARBA" id="ARBA00004524"/>
    </source>
</evidence>
<evidence type="ECO:0008006" key="15">
    <source>
        <dbReference type="Google" id="ProtNLM"/>
    </source>
</evidence>
<dbReference type="InterPro" id="IPR001128">
    <property type="entry name" value="Cyt_P450"/>
</dbReference>
<reference evidence="13 14" key="1">
    <citation type="submission" date="2024-09" db="EMBL/GenBank/DDBJ databases">
        <title>A chromosome-level genome assembly of Gray's grenadier anchovy, Coilia grayii.</title>
        <authorList>
            <person name="Fu Z."/>
        </authorList>
    </citation>
    <scope>NUCLEOTIDE SEQUENCE [LARGE SCALE GENOMIC DNA]</scope>
    <source>
        <strain evidence="13">G4</strain>
        <tissue evidence="13">Muscle</tissue>
    </source>
</reference>
<dbReference type="Proteomes" id="UP001591681">
    <property type="component" value="Unassembled WGS sequence"/>
</dbReference>
<dbReference type="Gene3D" id="1.10.630.10">
    <property type="entry name" value="Cytochrome P450"/>
    <property type="match status" value="1"/>
</dbReference>
<sequence length="498" mass="57366">MQLLLLAELGWQGLLLFVLFLLLIADYLKNRKPHNYPPGPFSLPFLGNIFNMDAKEPHIYLTKLAKVYGNVFGLRLGRDNIVFLNGYKIIREALVVQGDNFVDRPYSPTVARVYAGNRGLFFSNGQTWKKQRRFSVSMLRHFGQGKRTLELAILQECRNLLAEMDTQKGDAFDPTHSINSAVSNIICQLEFGHRFEYSDETFQRMLHCLSQIVHLEGSIWHQLYEAFPSVMKHLPGRHNDIFSSYSHISGFLRDELERHKENLDPANPRDYMDAFLVEIRERTHDPNDGFEETNLVMNSLDLFMAGTETTTITLRWALLYLIKYPHIQEKVHAEIDLVIGQSRQPSMDDRPNMPYTDAVIHEVQRLGNIVPLNGLRMAAKDTTLGGYFIPKGTTLMPILTSVLYDQSEWETPEQFNPCHFLDSEGKFRRRDAFMPFSTGKRICSGEQLARMELFLFTVSLLQKFCFSTLEGVELSLDGIVGSARIPYPFKIYARTRYQ</sequence>
<dbReference type="EMBL" id="JBHFQA010000012">
    <property type="protein sequence ID" value="KAL2089583.1"/>
    <property type="molecule type" value="Genomic_DNA"/>
</dbReference>
<dbReference type="PANTHER" id="PTHR24300:SF177">
    <property type="entry name" value="CYTOCHROME P450 2J2"/>
    <property type="match status" value="1"/>
</dbReference>
<dbReference type="PRINTS" id="PR00385">
    <property type="entry name" value="P450"/>
</dbReference>
<protein>
    <recommendedName>
        <fullName evidence="15">Cytochrome P450, family 2, subfamily N, polypeptide 13</fullName>
    </recommendedName>
</protein>
<evidence type="ECO:0000256" key="9">
    <source>
        <dbReference type="ARBA" id="ARBA00023004"/>
    </source>
</evidence>
<comment type="similarity">
    <text evidence="4">Belongs to the cytochrome P450 family.</text>
</comment>
<dbReference type="GO" id="GO:0046872">
    <property type="term" value="F:metal ion binding"/>
    <property type="evidence" value="ECO:0007669"/>
    <property type="project" value="UniProtKB-KW"/>
</dbReference>